<organism evidence="2 3">
    <name type="scientific">Vitis vinifera</name>
    <name type="common">Grape</name>
    <dbReference type="NCBI Taxonomy" id="29760"/>
    <lineage>
        <taxon>Eukaryota</taxon>
        <taxon>Viridiplantae</taxon>
        <taxon>Streptophyta</taxon>
        <taxon>Embryophyta</taxon>
        <taxon>Tracheophyta</taxon>
        <taxon>Spermatophyta</taxon>
        <taxon>Magnoliopsida</taxon>
        <taxon>eudicotyledons</taxon>
        <taxon>Gunneridae</taxon>
        <taxon>Pentapetalae</taxon>
        <taxon>rosids</taxon>
        <taxon>Vitales</taxon>
        <taxon>Vitaceae</taxon>
        <taxon>Viteae</taxon>
        <taxon>Vitis</taxon>
    </lineage>
</organism>
<dbReference type="EMBL" id="QGNW01001297">
    <property type="protein sequence ID" value="RVW46825.1"/>
    <property type="molecule type" value="Genomic_DNA"/>
</dbReference>
<reference evidence="2 3" key="1">
    <citation type="journal article" date="2018" name="PLoS Genet.">
        <title>Population sequencing reveals clonal diversity and ancestral inbreeding in the grapevine cultivar Chardonnay.</title>
        <authorList>
            <person name="Roach M.J."/>
            <person name="Johnson D.L."/>
            <person name="Bohlmann J."/>
            <person name="van Vuuren H.J."/>
            <person name="Jones S.J."/>
            <person name="Pretorius I.S."/>
            <person name="Schmidt S.A."/>
            <person name="Borneman A.R."/>
        </authorList>
    </citation>
    <scope>NUCLEOTIDE SEQUENCE [LARGE SCALE GENOMIC DNA]</scope>
    <source>
        <strain evidence="3">cv. Chardonnay</strain>
        <tissue evidence="2">Leaf</tissue>
    </source>
</reference>
<dbReference type="Proteomes" id="UP000288805">
    <property type="component" value="Unassembled WGS sequence"/>
</dbReference>
<feature type="region of interest" description="Disordered" evidence="1">
    <location>
        <begin position="46"/>
        <end position="93"/>
    </location>
</feature>
<accession>A0A438EGN6</accession>
<evidence type="ECO:0000313" key="3">
    <source>
        <dbReference type="Proteomes" id="UP000288805"/>
    </source>
</evidence>
<comment type="caution">
    <text evidence="2">The sequence shown here is derived from an EMBL/GenBank/DDBJ whole genome shotgun (WGS) entry which is preliminary data.</text>
</comment>
<protein>
    <submittedName>
        <fullName evidence="2">Uncharacterized protein</fullName>
    </submittedName>
</protein>
<evidence type="ECO:0000313" key="2">
    <source>
        <dbReference type="EMBL" id="RVW46825.1"/>
    </source>
</evidence>
<feature type="region of interest" description="Disordered" evidence="1">
    <location>
        <begin position="1"/>
        <end position="22"/>
    </location>
</feature>
<name>A0A438EGN6_VITVI</name>
<feature type="compositionally biased region" description="Basic and acidic residues" evidence="1">
    <location>
        <begin position="84"/>
        <end position="93"/>
    </location>
</feature>
<feature type="compositionally biased region" description="Polar residues" evidence="1">
    <location>
        <begin position="1"/>
        <end position="21"/>
    </location>
</feature>
<sequence length="93" mass="10415">MLDSQSIEGLTMSSSRSSNGTEGVWCMYCKKPYHTKESCWKLHGKPQGVGRTSGFRGRQKRGQTHSTNVEKSPQCGENLSCNVSKEEDSTERR</sequence>
<evidence type="ECO:0000256" key="1">
    <source>
        <dbReference type="SAM" id="MobiDB-lite"/>
    </source>
</evidence>
<feature type="compositionally biased region" description="Polar residues" evidence="1">
    <location>
        <begin position="64"/>
        <end position="83"/>
    </location>
</feature>
<gene>
    <name evidence="2" type="ORF">CK203_075663</name>
</gene>
<proteinExistence type="predicted"/>
<dbReference type="AlphaFoldDB" id="A0A438EGN6"/>